<keyword evidence="2" id="KW-1185">Reference proteome</keyword>
<gene>
    <name evidence="1" type="ORF">SAMN04489727_7128</name>
</gene>
<evidence type="ECO:0000313" key="2">
    <source>
        <dbReference type="Proteomes" id="UP000199622"/>
    </source>
</evidence>
<sequence>MISSGLLPGSGGKLTAVTVAADRQVKDPCAWLSAVTHELADAHPADTRAVLMTVWDGLVAARLAGLYAAAASPRWRARQRHAEAVEFDLAVQLARNCTVGTGLAIPARLPGAAVAWPAERADAAVATVVSFCGTAEAVLRRAGELTPVWEDSLLGPVALTRWLADCWTGRHTGCPLRLPVPPPPWWR</sequence>
<name>A0A1H4Z7Y5_9PSEU</name>
<protein>
    <submittedName>
        <fullName evidence="1">Uncharacterized protein</fullName>
    </submittedName>
</protein>
<proteinExistence type="predicted"/>
<organism evidence="1 2">
    <name type="scientific">Amycolatopsis tolypomycina</name>
    <dbReference type="NCBI Taxonomy" id="208445"/>
    <lineage>
        <taxon>Bacteria</taxon>
        <taxon>Bacillati</taxon>
        <taxon>Actinomycetota</taxon>
        <taxon>Actinomycetes</taxon>
        <taxon>Pseudonocardiales</taxon>
        <taxon>Pseudonocardiaceae</taxon>
        <taxon>Amycolatopsis</taxon>
    </lineage>
</organism>
<dbReference type="EMBL" id="FNSO01000004">
    <property type="protein sequence ID" value="SED25995.1"/>
    <property type="molecule type" value="Genomic_DNA"/>
</dbReference>
<reference evidence="2" key="1">
    <citation type="submission" date="2016-10" db="EMBL/GenBank/DDBJ databases">
        <authorList>
            <person name="Varghese N."/>
            <person name="Submissions S."/>
        </authorList>
    </citation>
    <scope>NUCLEOTIDE SEQUENCE [LARGE SCALE GENOMIC DNA]</scope>
    <source>
        <strain evidence="2">DSM 44544</strain>
    </source>
</reference>
<dbReference type="AlphaFoldDB" id="A0A1H4Z7Y5"/>
<dbReference type="Proteomes" id="UP000199622">
    <property type="component" value="Unassembled WGS sequence"/>
</dbReference>
<evidence type="ECO:0000313" key="1">
    <source>
        <dbReference type="EMBL" id="SED25995.1"/>
    </source>
</evidence>
<accession>A0A1H4Z7Y5</accession>
<dbReference type="STRING" id="208445.SAMN04489727_7128"/>